<comment type="caution">
    <text evidence="2">The sequence shown here is derived from an EMBL/GenBank/DDBJ whole genome shotgun (WGS) entry which is preliminary data.</text>
</comment>
<keyword evidence="1" id="KW-0472">Membrane</keyword>
<name>A0A4Q7IN34_9GAMM</name>
<feature type="transmembrane region" description="Helical" evidence="1">
    <location>
        <begin position="150"/>
        <end position="167"/>
    </location>
</feature>
<dbReference type="Proteomes" id="UP000291338">
    <property type="component" value="Unassembled WGS sequence"/>
</dbReference>
<evidence type="ECO:0000313" key="3">
    <source>
        <dbReference type="Proteomes" id="UP000291338"/>
    </source>
</evidence>
<accession>A0A4Q7IN34</accession>
<gene>
    <name evidence="2" type="ORF">C1E23_08235</name>
</gene>
<feature type="transmembrane region" description="Helical" evidence="1">
    <location>
        <begin position="7"/>
        <end position="27"/>
    </location>
</feature>
<evidence type="ECO:0000256" key="1">
    <source>
        <dbReference type="SAM" id="Phobius"/>
    </source>
</evidence>
<protein>
    <submittedName>
        <fullName evidence="2">Uncharacterized protein</fullName>
    </submittedName>
</protein>
<reference evidence="2 3" key="1">
    <citation type="submission" date="2018-01" db="EMBL/GenBank/DDBJ databases">
        <title>Co-occurrence of chitin degradation, pigmentation and bioactivity in marine Pseudoalteromonas.</title>
        <authorList>
            <person name="Paulsen S."/>
            <person name="Gram L."/>
            <person name="Machado H."/>
        </authorList>
    </citation>
    <scope>NUCLEOTIDE SEQUENCE [LARGE SCALE GENOMIC DNA]</scope>
    <source>
        <strain evidence="2 3">S3898</strain>
    </source>
</reference>
<dbReference type="EMBL" id="PPSX01000023">
    <property type="protein sequence ID" value="RZQ53624.1"/>
    <property type="molecule type" value="Genomic_DNA"/>
</dbReference>
<evidence type="ECO:0000313" key="2">
    <source>
        <dbReference type="EMBL" id="RZQ53624.1"/>
    </source>
</evidence>
<feature type="transmembrane region" description="Helical" evidence="1">
    <location>
        <begin position="34"/>
        <end position="54"/>
    </location>
</feature>
<keyword evidence="1" id="KW-1133">Transmembrane helix</keyword>
<keyword evidence="1" id="KW-0812">Transmembrane</keyword>
<sequence length="177" mass="20589">MEALSEYLNYVDYLPTIVAFLALFYCWKDVGARWLIITALTIGCIDNYSVQYAINWTTHYYAWAIFVNLLYIFPILYRKKLARKIYNSTNSSFFYEASKLKFSPQEAAGMLICSISIIGNAISYVEIFLYKGYVIDVMYFKSYALDKLQFILHILSTLVILSFFYKAKGLNYETGRA</sequence>
<feature type="transmembrane region" description="Helical" evidence="1">
    <location>
        <begin position="108"/>
        <end position="130"/>
    </location>
</feature>
<dbReference type="RefSeq" id="WP_130255103.1">
    <property type="nucleotide sequence ID" value="NZ_PPSX01000023.1"/>
</dbReference>
<dbReference type="AlphaFoldDB" id="A0A4Q7IN34"/>
<proteinExistence type="predicted"/>
<organism evidence="2 3">
    <name type="scientific">Pseudoalteromonas phenolica</name>
    <dbReference type="NCBI Taxonomy" id="161398"/>
    <lineage>
        <taxon>Bacteria</taxon>
        <taxon>Pseudomonadati</taxon>
        <taxon>Pseudomonadota</taxon>
        <taxon>Gammaproteobacteria</taxon>
        <taxon>Alteromonadales</taxon>
        <taxon>Pseudoalteromonadaceae</taxon>
        <taxon>Pseudoalteromonas</taxon>
    </lineage>
</organism>
<feature type="transmembrane region" description="Helical" evidence="1">
    <location>
        <begin position="60"/>
        <end position="77"/>
    </location>
</feature>